<reference evidence="2 3" key="1">
    <citation type="journal article" date="2024" name="bioRxiv">
        <title>Comparative genomics of Cryptococcus and Kwoniella reveals pathogenesis evolution and contrasting karyotype dynamics via intercentromeric recombination or chromosome fusion.</title>
        <authorList>
            <person name="Coelho M.A."/>
            <person name="David-Palma M."/>
            <person name="Shea T."/>
            <person name="Bowers K."/>
            <person name="McGinley-Smith S."/>
            <person name="Mohammad A.W."/>
            <person name="Gnirke A."/>
            <person name="Yurkov A.M."/>
            <person name="Nowrousian M."/>
            <person name="Sun S."/>
            <person name="Cuomo C.A."/>
            <person name="Heitman J."/>
        </authorList>
    </citation>
    <scope>NUCLEOTIDE SEQUENCE [LARGE SCALE GENOMIC DNA]</scope>
    <source>
        <strain evidence="2 3">CBS 13917</strain>
    </source>
</reference>
<feature type="compositionally biased region" description="Polar residues" evidence="1">
    <location>
        <begin position="259"/>
        <end position="269"/>
    </location>
</feature>
<feature type="compositionally biased region" description="Acidic residues" evidence="1">
    <location>
        <begin position="224"/>
        <end position="235"/>
    </location>
</feature>
<proteinExistence type="predicted"/>
<dbReference type="AlphaFoldDB" id="A0AAW0YXK9"/>
<dbReference type="Proteomes" id="UP001388673">
    <property type="component" value="Unassembled WGS sequence"/>
</dbReference>
<dbReference type="EMBL" id="JBCAWK010000007">
    <property type="protein sequence ID" value="KAK8853129.1"/>
    <property type="molecule type" value="Genomic_DNA"/>
</dbReference>
<feature type="compositionally biased region" description="Low complexity" evidence="1">
    <location>
        <begin position="146"/>
        <end position="165"/>
    </location>
</feature>
<feature type="region of interest" description="Disordered" evidence="1">
    <location>
        <begin position="1"/>
        <end position="39"/>
    </location>
</feature>
<gene>
    <name evidence="2" type="ORF">IAR55_003830</name>
</gene>
<comment type="caution">
    <text evidence="2">The sequence shown here is derived from an EMBL/GenBank/DDBJ whole genome shotgun (WGS) entry which is preliminary data.</text>
</comment>
<feature type="region of interest" description="Disordered" evidence="1">
    <location>
        <begin position="259"/>
        <end position="284"/>
    </location>
</feature>
<dbReference type="GeneID" id="92181088"/>
<dbReference type="KEGG" id="kne:92181088"/>
<organism evidence="2 3">
    <name type="scientific">Kwoniella newhampshirensis</name>
    <dbReference type="NCBI Taxonomy" id="1651941"/>
    <lineage>
        <taxon>Eukaryota</taxon>
        <taxon>Fungi</taxon>
        <taxon>Dikarya</taxon>
        <taxon>Basidiomycota</taxon>
        <taxon>Agaricomycotina</taxon>
        <taxon>Tremellomycetes</taxon>
        <taxon>Tremellales</taxon>
        <taxon>Cryptococcaceae</taxon>
        <taxon>Kwoniella</taxon>
    </lineage>
</organism>
<keyword evidence="3" id="KW-1185">Reference proteome</keyword>
<evidence type="ECO:0000313" key="2">
    <source>
        <dbReference type="EMBL" id="KAK8853129.1"/>
    </source>
</evidence>
<feature type="region of interest" description="Disordered" evidence="1">
    <location>
        <begin position="146"/>
        <end position="235"/>
    </location>
</feature>
<name>A0AAW0YXK9_9TREE</name>
<dbReference type="RefSeq" id="XP_066802315.1">
    <property type="nucleotide sequence ID" value="XM_066946936.1"/>
</dbReference>
<evidence type="ECO:0000313" key="3">
    <source>
        <dbReference type="Proteomes" id="UP001388673"/>
    </source>
</evidence>
<feature type="compositionally biased region" description="Acidic residues" evidence="1">
    <location>
        <begin position="191"/>
        <end position="206"/>
    </location>
</feature>
<feature type="compositionally biased region" description="Basic and acidic residues" evidence="1">
    <location>
        <begin position="272"/>
        <end position="284"/>
    </location>
</feature>
<feature type="compositionally biased region" description="Polar residues" evidence="1">
    <location>
        <begin position="171"/>
        <end position="181"/>
    </location>
</feature>
<evidence type="ECO:0000256" key="1">
    <source>
        <dbReference type="SAM" id="MobiDB-lite"/>
    </source>
</evidence>
<sequence>MPIPPRPIPASGRTRPNQAHRSSPRPGTAVPRKSLPLTSSHNLDWRAEVALLNELGPGIGSGSGPRSVPTASSTKIGVAAAALNKKQAVDEKEVEGRREVGLEGLIMDGRGKREKRTTTATTLGFDFIPNPSILALPDDPSPINSIKPSSSLLSTSKSTLNTNLSGRGRTSPISLAGTPTTPALLAQSPSSDEEGDDDDDDDDDDWEHVQLDAAADADGKGVKEDDENVDSDGEQDVIVLGDLELELELELEEDLAKINLNSSTNDQVSNGKRKDNKDKKGGRKETISYAAVLAA</sequence>
<protein>
    <submittedName>
        <fullName evidence="2">Uncharacterized protein</fullName>
    </submittedName>
</protein>
<accession>A0AAW0YXK9</accession>